<organism evidence="1 2">
    <name type="scientific">Strongyloides stercoralis</name>
    <name type="common">Threadworm</name>
    <dbReference type="NCBI Taxonomy" id="6248"/>
    <lineage>
        <taxon>Eukaryota</taxon>
        <taxon>Metazoa</taxon>
        <taxon>Ecdysozoa</taxon>
        <taxon>Nematoda</taxon>
        <taxon>Chromadorea</taxon>
        <taxon>Rhabditida</taxon>
        <taxon>Tylenchina</taxon>
        <taxon>Panagrolaimomorpha</taxon>
        <taxon>Strongyloidoidea</taxon>
        <taxon>Strongyloididae</taxon>
        <taxon>Strongyloides</taxon>
    </lineage>
</organism>
<dbReference type="AlphaFoldDB" id="A0AAF5I2Z1"/>
<keyword evidence="1" id="KW-1185">Reference proteome</keyword>
<reference evidence="2" key="1">
    <citation type="submission" date="2024-02" db="UniProtKB">
        <authorList>
            <consortium name="WormBaseParasite"/>
        </authorList>
    </citation>
    <scope>IDENTIFICATION</scope>
</reference>
<dbReference type="Proteomes" id="UP000035681">
    <property type="component" value="Unplaced"/>
</dbReference>
<accession>A0AAF5I2Z1</accession>
<proteinExistence type="predicted"/>
<evidence type="ECO:0000313" key="2">
    <source>
        <dbReference type="WBParaSite" id="TCONS_00013322.p1"/>
    </source>
</evidence>
<dbReference type="WBParaSite" id="TCONS_00013322.p1">
    <property type="protein sequence ID" value="TCONS_00013322.p1"/>
    <property type="gene ID" value="XLOC_009173"/>
</dbReference>
<name>A0AAF5I2Z1_STRER</name>
<evidence type="ECO:0000313" key="1">
    <source>
        <dbReference type="Proteomes" id="UP000035681"/>
    </source>
</evidence>
<sequence length="653" mass="76303">MESIKCYICLKNIILNNYLSHLKHVHLVKKSTRISCTYFNCAIRTPKKLDTFVNHFVNFHLSNSSSGQTSSISNNNFEIDNHFIIGNENNINISNNDMTNISFNPSILSENSKDINFCELPDNIKSKHYGNFIDKIMFNFLSKHHLTDCGINDLYLIIQQIFCKSGNDFLVSSLEHINFHSKIKASKKNIKNLLTNDVLDFSNKKMDESYNELKNIGKEKLPIKNMQHDSKDINDNLKSLSGSYIIDLKFTVESYIEQTFNASEKMMLVNCPNSIIPVHLWCDDHGVTNELSFASKRGDHVVHQSLMSKPQNWSCRGKNPVCVMCNIIPQDYKKFRKCLETLNHLYNIEEESIKANLPIGNSAFTDSFYDLQEGIAKYMIYGVIRSYLIFQKEDDEIFRCEILKMLETTDRESTLKSCLTPHFFEIASSKKNYLENQSKGKYRLSAFQTELLCYVCFKYFSSKIILEFNPFVENICYLLHSLISIMYLIQDREMEINLLINKIELFIDRFYDALFNLFPSYSLSYKFHILLHLPLVLKTHCKKIEFGYQIRPFDLCTNIYESKNRRSKLLVGNSCNYKNIVKTMMFRVSKSNLIDTNSDFQIKNNHTKSFIKSDWNYDFERKSVFTMEHNIDNETKLQLNELSQEIINASFEE</sequence>
<protein>
    <submittedName>
        <fullName evidence="2">Uncharacterized protein</fullName>
    </submittedName>
</protein>